<dbReference type="Proteomes" id="UP001237448">
    <property type="component" value="Unassembled WGS sequence"/>
</dbReference>
<dbReference type="Pfam" id="PF06078">
    <property type="entry name" value="DUF937"/>
    <property type="match status" value="1"/>
</dbReference>
<accession>A0ABU0FAE3</accession>
<organism evidence="1 2">
    <name type="scientific">Labrys monachus</name>
    <dbReference type="NCBI Taxonomy" id="217067"/>
    <lineage>
        <taxon>Bacteria</taxon>
        <taxon>Pseudomonadati</taxon>
        <taxon>Pseudomonadota</taxon>
        <taxon>Alphaproteobacteria</taxon>
        <taxon>Hyphomicrobiales</taxon>
        <taxon>Xanthobacteraceae</taxon>
        <taxon>Labrys</taxon>
    </lineage>
</organism>
<name>A0ABU0FAE3_9HYPH</name>
<evidence type="ECO:0000313" key="1">
    <source>
        <dbReference type="EMBL" id="MDQ0391565.1"/>
    </source>
</evidence>
<proteinExistence type="predicted"/>
<keyword evidence="2" id="KW-1185">Reference proteome</keyword>
<dbReference type="InterPro" id="IPR009282">
    <property type="entry name" value="DUF937"/>
</dbReference>
<protein>
    <recommendedName>
        <fullName evidence="3">DUF937 domain-containing protein</fullName>
    </recommendedName>
</protein>
<evidence type="ECO:0008006" key="3">
    <source>
        <dbReference type="Google" id="ProtNLM"/>
    </source>
</evidence>
<sequence>MDNLFDLLRTAQNGHAIDNLARQFELSRQQAQAAVEALLPAFSLGLKRQVESARVEAPPPTFFGLAGLPQIDAFQNAALAFTQQATQQGNAVLGALFGSSDRARDLARQAAMQSGVAAPVLTAMLPALASILVSGLAHMALPHAVGGFGPGPAANPAGDMFLGMMRAFQPPPPPAPEQSLMASLWAPFLGPPPPEPPRQADLFANMLEAGTQIQKAQGDAMRSLLESWFGRT</sequence>
<gene>
    <name evidence="1" type="ORF">J3R73_001357</name>
</gene>
<comment type="caution">
    <text evidence="1">The sequence shown here is derived from an EMBL/GenBank/DDBJ whole genome shotgun (WGS) entry which is preliminary data.</text>
</comment>
<reference evidence="1 2" key="1">
    <citation type="submission" date="2023-07" db="EMBL/GenBank/DDBJ databases">
        <title>Genomic Encyclopedia of Type Strains, Phase IV (KMG-IV): sequencing the most valuable type-strain genomes for metagenomic binning, comparative biology and taxonomic classification.</title>
        <authorList>
            <person name="Goeker M."/>
        </authorList>
    </citation>
    <scope>NUCLEOTIDE SEQUENCE [LARGE SCALE GENOMIC DNA]</scope>
    <source>
        <strain evidence="1 2">DSM 5896</strain>
    </source>
</reference>
<dbReference type="EMBL" id="JAUSVK010000001">
    <property type="protein sequence ID" value="MDQ0391565.1"/>
    <property type="molecule type" value="Genomic_DNA"/>
</dbReference>
<dbReference type="RefSeq" id="WP_307424089.1">
    <property type="nucleotide sequence ID" value="NZ_JAUSVK010000001.1"/>
</dbReference>
<evidence type="ECO:0000313" key="2">
    <source>
        <dbReference type="Proteomes" id="UP001237448"/>
    </source>
</evidence>